<accession>A0A4R2PFD4</accession>
<keyword evidence="1" id="KW-1133">Transmembrane helix</keyword>
<evidence type="ECO:0000313" key="2">
    <source>
        <dbReference type="EMBL" id="TCP34002.1"/>
    </source>
</evidence>
<dbReference type="InParanoid" id="A0A4R2PFD4"/>
<keyword evidence="3" id="KW-1185">Reference proteome</keyword>
<dbReference type="RefSeq" id="WP_132708664.1">
    <property type="nucleotide sequence ID" value="NZ_JACIGF010000006.1"/>
</dbReference>
<dbReference type="Proteomes" id="UP000295399">
    <property type="component" value="Unassembled WGS sequence"/>
</dbReference>
<evidence type="ECO:0000256" key="1">
    <source>
        <dbReference type="SAM" id="Phobius"/>
    </source>
</evidence>
<keyword evidence="1" id="KW-0472">Membrane</keyword>
<name>A0A4R2PFD4_RHOSA</name>
<evidence type="ECO:0000313" key="3">
    <source>
        <dbReference type="Proteomes" id="UP000295399"/>
    </source>
</evidence>
<dbReference type="AlphaFoldDB" id="A0A4R2PFD4"/>
<sequence length="116" mass="12337">MIDLTLDPAAWSAWGWPLGLGALAGFLAGLAAGRREAGQGTARRWVNRRTLAWLAFALAAGLACLGAGLAYLWQSVVLAAVLVGVGLPSWLAVVLLYHRDASAEDRLRLSLEDRGR</sequence>
<feature type="transmembrane region" description="Helical" evidence="1">
    <location>
        <begin position="51"/>
        <end position="71"/>
    </location>
</feature>
<organism evidence="2 3">
    <name type="scientific">Rhodothalassium salexigens DSM 2132</name>
    <dbReference type="NCBI Taxonomy" id="1188247"/>
    <lineage>
        <taxon>Bacteria</taxon>
        <taxon>Pseudomonadati</taxon>
        <taxon>Pseudomonadota</taxon>
        <taxon>Alphaproteobacteria</taxon>
        <taxon>Rhodothalassiales</taxon>
        <taxon>Rhodothalassiaceae</taxon>
        <taxon>Rhodothalassium</taxon>
    </lineage>
</organism>
<protein>
    <submittedName>
        <fullName evidence="2">Uncharacterized protein</fullName>
    </submittedName>
</protein>
<feature type="transmembrane region" description="Helical" evidence="1">
    <location>
        <begin position="13"/>
        <end position="31"/>
    </location>
</feature>
<feature type="transmembrane region" description="Helical" evidence="1">
    <location>
        <begin position="77"/>
        <end position="98"/>
    </location>
</feature>
<keyword evidence="1" id="KW-0812">Transmembrane</keyword>
<dbReference type="EMBL" id="SLXO01000006">
    <property type="protein sequence ID" value="TCP34002.1"/>
    <property type="molecule type" value="Genomic_DNA"/>
</dbReference>
<proteinExistence type="predicted"/>
<gene>
    <name evidence="2" type="ORF">EV659_106162</name>
</gene>
<comment type="caution">
    <text evidence="2">The sequence shown here is derived from an EMBL/GenBank/DDBJ whole genome shotgun (WGS) entry which is preliminary data.</text>
</comment>
<reference evidence="2 3" key="1">
    <citation type="submission" date="2019-03" db="EMBL/GenBank/DDBJ databases">
        <title>Genomic Encyclopedia of Type Strains, Phase IV (KMG-IV): sequencing the most valuable type-strain genomes for metagenomic binning, comparative biology and taxonomic classification.</title>
        <authorList>
            <person name="Goeker M."/>
        </authorList>
    </citation>
    <scope>NUCLEOTIDE SEQUENCE [LARGE SCALE GENOMIC DNA]</scope>
    <source>
        <strain evidence="2 3">DSM 2132</strain>
    </source>
</reference>